<dbReference type="InterPro" id="IPR045122">
    <property type="entry name" value="Csc1-like"/>
</dbReference>
<dbReference type="GO" id="GO:0005227">
    <property type="term" value="F:calcium-activated cation channel activity"/>
    <property type="evidence" value="ECO:0007669"/>
    <property type="project" value="InterPro"/>
</dbReference>
<feature type="compositionally biased region" description="Polar residues" evidence="1">
    <location>
        <begin position="1155"/>
        <end position="1164"/>
    </location>
</feature>
<keyword evidence="2" id="KW-0812">Transmembrane</keyword>
<feature type="region of interest" description="Disordered" evidence="1">
    <location>
        <begin position="393"/>
        <end position="420"/>
    </location>
</feature>
<dbReference type="InterPro" id="IPR003864">
    <property type="entry name" value="CSC1/OSCA1-like_7TM"/>
</dbReference>
<feature type="transmembrane region" description="Helical" evidence="2">
    <location>
        <begin position="133"/>
        <end position="154"/>
    </location>
</feature>
<keyword evidence="2" id="KW-1133">Transmembrane helix</keyword>
<dbReference type="OrthoDB" id="2591106at2759"/>
<evidence type="ECO:0000256" key="1">
    <source>
        <dbReference type="SAM" id="MobiDB-lite"/>
    </source>
</evidence>
<feature type="region of interest" description="Disordered" evidence="1">
    <location>
        <begin position="1146"/>
        <end position="1166"/>
    </location>
</feature>
<evidence type="ECO:0000313" key="4">
    <source>
        <dbReference type="EMBL" id="KZP25372.1"/>
    </source>
</evidence>
<feature type="transmembrane region" description="Helical" evidence="2">
    <location>
        <begin position="1012"/>
        <end position="1032"/>
    </location>
</feature>
<reference evidence="4 5" key="1">
    <citation type="journal article" date="2016" name="Mol. Biol. Evol.">
        <title>Comparative Genomics of Early-Diverging Mushroom-Forming Fungi Provides Insights into the Origins of Lignocellulose Decay Capabilities.</title>
        <authorList>
            <person name="Nagy L.G."/>
            <person name="Riley R."/>
            <person name="Tritt A."/>
            <person name="Adam C."/>
            <person name="Daum C."/>
            <person name="Floudas D."/>
            <person name="Sun H."/>
            <person name="Yadav J.S."/>
            <person name="Pangilinan J."/>
            <person name="Larsson K.H."/>
            <person name="Matsuura K."/>
            <person name="Barry K."/>
            <person name="Labutti K."/>
            <person name="Kuo R."/>
            <person name="Ohm R.A."/>
            <person name="Bhattacharya S.S."/>
            <person name="Shirouzu T."/>
            <person name="Yoshinaga Y."/>
            <person name="Martin F.M."/>
            <person name="Grigoriev I.V."/>
            <person name="Hibbett D.S."/>
        </authorList>
    </citation>
    <scope>NUCLEOTIDE SEQUENCE [LARGE SCALE GENOMIC DNA]</scope>
    <source>
        <strain evidence="4 5">CBS 109695</strain>
    </source>
</reference>
<protein>
    <recommendedName>
        <fullName evidence="3">CSC1/OSCA1-like 7TM region domain-containing protein</fullName>
    </recommendedName>
</protein>
<dbReference type="GO" id="GO:0005886">
    <property type="term" value="C:plasma membrane"/>
    <property type="evidence" value="ECO:0007669"/>
    <property type="project" value="TreeGrafter"/>
</dbReference>
<organism evidence="4 5">
    <name type="scientific">Athelia psychrophila</name>
    <dbReference type="NCBI Taxonomy" id="1759441"/>
    <lineage>
        <taxon>Eukaryota</taxon>
        <taxon>Fungi</taxon>
        <taxon>Dikarya</taxon>
        <taxon>Basidiomycota</taxon>
        <taxon>Agaricomycotina</taxon>
        <taxon>Agaricomycetes</taxon>
        <taxon>Agaricomycetidae</taxon>
        <taxon>Atheliales</taxon>
        <taxon>Atheliaceae</taxon>
        <taxon>Athelia</taxon>
    </lineage>
</organism>
<feature type="transmembrane region" description="Helical" evidence="2">
    <location>
        <begin position="224"/>
        <end position="248"/>
    </location>
</feature>
<gene>
    <name evidence="4" type="ORF">FIBSPDRAFT_820851</name>
</gene>
<feature type="transmembrane region" description="Helical" evidence="2">
    <location>
        <begin position="910"/>
        <end position="936"/>
    </location>
</feature>
<feature type="transmembrane region" description="Helical" evidence="2">
    <location>
        <begin position="821"/>
        <end position="847"/>
    </location>
</feature>
<accession>A0A166NTS7</accession>
<sequence length="1302" mass="141532">MDTSSIAGPSSASTPFPEPSSSYIPTPSSSYISASSVIPQSTSASDATASSSTQYPASSTGQITTASFMTTTFTSSVLSTFIQPSTTITSDVQTVITTTVPIFISPATQTAQAALRVQPVCIGQGVDVLSEGVIAAVIIPSAIGIVLWIVFAIVRPRYRQLYALREWFVQPEHRPKPLGSSFWAFLFPHVPLVPSVPKDVSDAGRSPAGDAVLFPSDEQLSQRALWISFLIVLGWTFLGLAGALPLYLVSTPCLAHSASPGTFTGAYSIMQDLSVMRLLQLLESGNTTLTTYGGLRARASTDTADDQPTHIYIRLIILTAMTLGAAILPALWKILHEFTRLVNYRKRWIAVKCEGKEMAWLSARDAPGFIGWGEKQLKSFILKTGLSNAFDVGTGRNGTRRRAQRERERRDEDDVDQPLTSAEEANLEIDVQSLFSVSETHKLALLIDDRDEILENLEIAETRYIASFRLSTPDPSIADFEPPILEENKDRPYISRPRALGGAVPRGEPGPGRRRRRRANPAYAASSLAPTSFVAPSQYYKLRRVQGLSNGQFADTASQQSLSDSINQRVVGSRFQEVNRNSQLYGRLAIGSHLMVENDGELGPHAPHAPPPLEDARPRYGPNFDQQSWIHETGPVGQDDEWVDLMRETPIDFGEFSPSPPSASATPARAPTEESLFARRRPKIFQGKGNTEDSAARRETFPLRTREEDYEGDTGLVPPHLRVQQQQPFVRPLSGVDHNDLGSVYGNISHWRSRLKAINAEIEEAQRQGYSNIAEGSHIKGWLLIGRGLRFIPGTQLIEGRAKEDVRWDVLQNERSKLDTFVLGAIIVVVVALLAGALTAVAGLALANAPDFAHYLSFLQPIAEAGGIPSGLATTLAPAAAAAVFICLAVTIVSWATNMRGTVSVSAGQLIVFKVVFWILTLAAGVFLVLVGALLFAAPDFDTGVSAWQAVADGSIYISTLVMLICTSMAVIFPALLMLQPLRLLSLRRAESEALTPRQNFRAAYPRSYDPTLATGACVLAIIFASTFSLIFPLIGPSVVVLLFLTLVAHRYLVGYVYARTHSQTGGVLQIWFFRRFATLLSLQPLLLGLIFLSRQLWILGGVLIGMAVCIVIGVEAYCALKTRLPGPKSLSAITQDCLRTFSETSKLKSDTGESEGTSLVSTGHRTHRHRGSMASVLDMMSLTLAVEPSSSKQRGPVPLQTETLDDLTATERAARTHPDAPPHLPPLGFTDHAEDMAGILYAPELVAPPPIIWLPNDSAGVARSEAYDIERYHSLRATLDVRATDDVIPRTSSSSKNKHAS</sequence>
<evidence type="ECO:0000313" key="5">
    <source>
        <dbReference type="Proteomes" id="UP000076532"/>
    </source>
</evidence>
<feature type="transmembrane region" description="Helical" evidence="2">
    <location>
        <begin position="956"/>
        <end position="979"/>
    </location>
</feature>
<feature type="region of interest" description="Disordered" evidence="1">
    <location>
        <begin position="1"/>
        <end position="24"/>
    </location>
</feature>
<feature type="transmembrane region" description="Helical" evidence="2">
    <location>
        <begin position="876"/>
        <end position="898"/>
    </location>
</feature>
<keyword evidence="5" id="KW-1185">Reference proteome</keyword>
<dbReference type="PANTHER" id="PTHR13018">
    <property type="entry name" value="PROBABLE MEMBRANE PROTEIN DUF221-RELATED"/>
    <property type="match status" value="1"/>
</dbReference>
<feature type="transmembrane region" description="Helical" evidence="2">
    <location>
        <begin position="1038"/>
        <end position="1059"/>
    </location>
</feature>
<dbReference type="EMBL" id="KV417521">
    <property type="protein sequence ID" value="KZP25372.1"/>
    <property type="molecule type" value="Genomic_DNA"/>
</dbReference>
<feature type="region of interest" description="Disordered" evidence="1">
    <location>
        <begin position="654"/>
        <end position="674"/>
    </location>
</feature>
<feature type="compositionally biased region" description="Polar residues" evidence="1">
    <location>
        <begin position="1"/>
        <end position="14"/>
    </location>
</feature>
<dbReference type="Proteomes" id="UP000076532">
    <property type="component" value="Unassembled WGS sequence"/>
</dbReference>
<feature type="transmembrane region" description="Helical" evidence="2">
    <location>
        <begin position="311"/>
        <end position="335"/>
    </location>
</feature>
<keyword evidence="2" id="KW-0472">Membrane</keyword>
<feature type="domain" description="CSC1/OSCA1-like 7TM region" evidence="3">
    <location>
        <begin position="824"/>
        <end position="1090"/>
    </location>
</feature>
<dbReference type="Pfam" id="PF02714">
    <property type="entry name" value="RSN1_7TM"/>
    <property type="match status" value="1"/>
</dbReference>
<name>A0A166NTS7_9AGAM</name>
<feature type="region of interest" description="Disordered" evidence="1">
    <location>
        <begin position="599"/>
        <end position="637"/>
    </location>
</feature>
<feature type="transmembrane region" description="Helical" evidence="2">
    <location>
        <begin position="1098"/>
        <end position="1121"/>
    </location>
</feature>
<evidence type="ECO:0000259" key="3">
    <source>
        <dbReference type="Pfam" id="PF02714"/>
    </source>
</evidence>
<evidence type="ECO:0000256" key="2">
    <source>
        <dbReference type="SAM" id="Phobius"/>
    </source>
</evidence>
<feature type="region of interest" description="Disordered" evidence="1">
    <location>
        <begin position="495"/>
        <end position="524"/>
    </location>
</feature>
<proteinExistence type="predicted"/>
<feature type="transmembrane region" description="Helical" evidence="2">
    <location>
        <begin position="1071"/>
        <end position="1092"/>
    </location>
</feature>